<evidence type="ECO:0000313" key="2">
    <source>
        <dbReference type="Proteomes" id="UP001165960"/>
    </source>
</evidence>
<gene>
    <name evidence="1" type="ORF">DSO57_1037286</name>
</gene>
<dbReference type="EMBL" id="QTSX02002522">
    <property type="protein sequence ID" value="KAJ9075311.1"/>
    <property type="molecule type" value="Genomic_DNA"/>
</dbReference>
<dbReference type="Proteomes" id="UP001165960">
    <property type="component" value="Unassembled WGS sequence"/>
</dbReference>
<accession>A0ACC2TLR6</accession>
<comment type="caution">
    <text evidence="1">The sequence shown here is derived from an EMBL/GenBank/DDBJ whole genome shotgun (WGS) entry which is preliminary data.</text>
</comment>
<organism evidence="1 2">
    <name type="scientific">Entomophthora muscae</name>
    <dbReference type="NCBI Taxonomy" id="34485"/>
    <lineage>
        <taxon>Eukaryota</taxon>
        <taxon>Fungi</taxon>
        <taxon>Fungi incertae sedis</taxon>
        <taxon>Zoopagomycota</taxon>
        <taxon>Entomophthoromycotina</taxon>
        <taxon>Entomophthoromycetes</taxon>
        <taxon>Entomophthorales</taxon>
        <taxon>Entomophthoraceae</taxon>
        <taxon>Entomophthora</taxon>
    </lineage>
</organism>
<proteinExistence type="predicted"/>
<evidence type="ECO:0000313" key="1">
    <source>
        <dbReference type="EMBL" id="KAJ9075311.1"/>
    </source>
</evidence>
<name>A0ACC2TLR6_9FUNG</name>
<reference evidence="1" key="1">
    <citation type="submission" date="2022-04" db="EMBL/GenBank/DDBJ databases">
        <title>Genome of the entomopathogenic fungus Entomophthora muscae.</title>
        <authorList>
            <person name="Elya C."/>
            <person name="Lovett B.R."/>
            <person name="Lee E."/>
            <person name="Macias A.M."/>
            <person name="Hajek A.E."/>
            <person name="De Bivort B.L."/>
            <person name="Kasson M.T."/>
            <person name="De Fine Licht H.H."/>
            <person name="Stajich J.E."/>
        </authorList>
    </citation>
    <scope>NUCLEOTIDE SEQUENCE</scope>
    <source>
        <strain evidence="1">Berkeley</strain>
    </source>
</reference>
<protein>
    <submittedName>
        <fullName evidence="1">Uncharacterized protein</fullName>
    </submittedName>
</protein>
<sequence>MQFITVAIVTALAGASPIPQAAANKNGLGWVMAGKARQLRSGSRAADVKNVYANKNVLHLSLSEKSRKVRSGLRATRVRGLPKKKRVHWGKNRVSMNPRVAILIVTVAMNLSILREMKTAMPLGMKMCQQVKMAISMQMEMAMKMTVTARMTAGLTMSTSILSERIVKIVTMTTKPLPMTTLRIIIMSTMPIKESLLKKKKMMMTAALPATRVTTTSKQTKNLVTRPTSRIRTMGIVHTRRQATPAVEPMTLITLDPREVVDTVKRHTRAPAEAKVFIEKGVTQTVTQIVITAIQVTR</sequence>
<keyword evidence="2" id="KW-1185">Reference proteome</keyword>